<evidence type="ECO:0000313" key="8">
    <source>
        <dbReference type="EMBL" id="QCD47171.1"/>
    </source>
</evidence>
<evidence type="ECO:0000256" key="4">
    <source>
        <dbReference type="ARBA" id="ARBA00022692"/>
    </source>
</evidence>
<evidence type="ECO:0000313" key="9">
    <source>
        <dbReference type="Proteomes" id="UP000502377"/>
    </source>
</evidence>
<proteinExistence type="predicted"/>
<feature type="transmembrane region" description="Helical" evidence="7">
    <location>
        <begin position="143"/>
        <end position="165"/>
    </location>
</feature>
<dbReference type="Pfam" id="PF07690">
    <property type="entry name" value="MFS_1"/>
    <property type="match status" value="1"/>
</dbReference>
<dbReference type="GO" id="GO:0022857">
    <property type="term" value="F:transmembrane transporter activity"/>
    <property type="evidence" value="ECO:0007669"/>
    <property type="project" value="InterPro"/>
</dbReference>
<feature type="transmembrane region" description="Helical" evidence="7">
    <location>
        <begin position="171"/>
        <end position="195"/>
    </location>
</feature>
<dbReference type="CDD" id="cd06173">
    <property type="entry name" value="MFS_MefA_like"/>
    <property type="match status" value="1"/>
</dbReference>
<evidence type="ECO:0000256" key="2">
    <source>
        <dbReference type="ARBA" id="ARBA00022448"/>
    </source>
</evidence>
<feature type="transmembrane region" description="Helical" evidence="7">
    <location>
        <begin position="46"/>
        <end position="66"/>
    </location>
</feature>
<feature type="transmembrane region" description="Helical" evidence="7">
    <location>
        <begin position="246"/>
        <end position="265"/>
    </location>
</feature>
<feature type="transmembrane region" description="Helical" evidence="7">
    <location>
        <begin position="78"/>
        <end position="97"/>
    </location>
</feature>
<evidence type="ECO:0000256" key="5">
    <source>
        <dbReference type="ARBA" id="ARBA00022989"/>
    </source>
</evidence>
<feature type="transmembrane region" description="Helical" evidence="7">
    <location>
        <begin position="216"/>
        <end position="234"/>
    </location>
</feature>
<dbReference type="InterPro" id="IPR036259">
    <property type="entry name" value="MFS_trans_sf"/>
</dbReference>
<feature type="transmembrane region" description="Helical" evidence="7">
    <location>
        <begin position="20"/>
        <end position="40"/>
    </location>
</feature>
<dbReference type="KEGG" id="crx:CRECT_1535"/>
<feature type="transmembrane region" description="Helical" evidence="7">
    <location>
        <begin position="277"/>
        <end position="298"/>
    </location>
</feature>
<evidence type="ECO:0000256" key="3">
    <source>
        <dbReference type="ARBA" id="ARBA00022475"/>
    </source>
</evidence>
<evidence type="ECO:0000256" key="1">
    <source>
        <dbReference type="ARBA" id="ARBA00004651"/>
    </source>
</evidence>
<evidence type="ECO:0000256" key="6">
    <source>
        <dbReference type="ARBA" id="ARBA00023136"/>
    </source>
</evidence>
<dbReference type="RefSeq" id="WP_004319078.1">
    <property type="nucleotide sequence ID" value="NZ_CP012543.1"/>
</dbReference>
<dbReference type="InterPro" id="IPR011701">
    <property type="entry name" value="MFS"/>
</dbReference>
<organism evidence="8 9">
    <name type="scientific">Campylobacter rectus</name>
    <name type="common">Wolinella recta</name>
    <dbReference type="NCBI Taxonomy" id="203"/>
    <lineage>
        <taxon>Bacteria</taxon>
        <taxon>Pseudomonadati</taxon>
        <taxon>Campylobacterota</taxon>
        <taxon>Epsilonproteobacteria</taxon>
        <taxon>Campylobacterales</taxon>
        <taxon>Campylobacteraceae</taxon>
        <taxon>Campylobacter</taxon>
    </lineage>
</organism>
<sequence>MSKFIDLLKTQPVFARLSLIQLICYFGVWFSHTGIFTLLIELDAPVWAITAAAALAFVPGVLLSPFSGIVADKFSPKPMLIALTVVEMVTVFMLVFIDKLSLMWLLFAIIFIRVGAGGTYFQVEMSLFPKILNKDDLKTANEIHSLIWAFSYTAGMGLAGIYIHFFGIKSAFLLDCALYGVALTILLKTDIAVRAQKGGEKIREMLKNGLKYIKQNPLIAHLIMLHAVVGVTSYDALVALLADYPYAGLLSTSLIIGYINACRSLALMMGPLVLSKFVSNASLVYIYIGHGLGIMAWSALQFNFYLGFIGILCAGFFTSTLWSYTYTLIQQKCDPKFYGRIIAYNDMVCLAVGAAVSGGIGLLFELGLSLAQITALMGCAFILGAFYWLAVRKIYKDELA</sequence>
<feature type="transmembrane region" description="Helical" evidence="7">
    <location>
        <begin position="370"/>
        <end position="390"/>
    </location>
</feature>
<gene>
    <name evidence="8" type="ORF">CRECT_1535</name>
</gene>
<dbReference type="EMBL" id="CP012543">
    <property type="protein sequence ID" value="QCD47171.1"/>
    <property type="molecule type" value="Genomic_DNA"/>
</dbReference>
<dbReference type="Gene3D" id="1.20.1250.20">
    <property type="entry name" value="MFS general substrate transporter like domains"/>
    <property type="match status" value="1"/>
</dbReference>
<keyword evidence="4 7" id="KW-0812">Transmembrane</keyword>
<reference evidence="8 9" key="1">
    <citation type="submission" date="2016-07" db="EMBL/GenBank/DDBJ databases">
        <title>Comparative genomics of the Campylobacter concisus group.</title>
        <authorList>
            <person name="Miller W.G."/>
            <person name="Yee E."/>
            <person name="Chapman M.H."/>
            <person name="Huynh S."/>
            <person name="Bono J.L."/>
            <person name="On S.L.W."/>
            <person name="StLeger J."/>
            <person name="Foster G."/>
            <person name="Parker C.T."/>
        </authorList>
    </citation>
    <scope>NUCLEOTIDE SEQUENCE [LARGE SCALE GENOMIC DNA]</scope>
    <source>
        <strain evidence="8 9">ATCC 33238</strain>
    </source>
</reference>
<dbReference type="PANTHER" id="PTHR43266:SF2">
    <property type="entry name" value="MAJOR FACILITATOR SUPERFAMILY (MFS) PROFILE DOMAIN-CONTAINING PROTEIN"/>
    <property type="match status" value="1"/>
</dbReference>
<feature type="transmembrane region" description="Helical" evidence="7">
    <location>
        <begin position="341"/>
        <end position="364"/>
    </location>
</feature>
<name>A0A6G5QNF9_CAMRE</name>
<keyword evidence="3" id="KW-1003">Cell membrane</keyword>
<keyword evidence="5 7" id="KW-1133">Transmembrane helix</keyword>
<dbReference type="Proteomes" id="UP000502377">
    <property type="component" value="Chromosome"/>
</dbReference>
<keyword evidence="2" id="KW-0813">Transport</keyword>
<keyword evidence="6 7" id="KW-0472">Membrane</keyword>
<protein>
    <submittedName>
        <fullName evidence="8">H+ antiporter protein, major facilitator superfamily</fullName>
    </submittedName>
</protein>
<dbReference type="PANTHER" id="PTHR43266">
    <property type="entry name" value="MACROLIDE-EFFLUX PROTEIN"/>
    <property type="match status" value="1"/>
</dbReference>
<dbReference type="AlphaFoldDB" id="A0A6G5QNF9"/>
<dbReference type="SUPFAM" id="SSF103473">
    <property type="entry name" value="MFS general substrate transporter"/>
    <property type="match status" value="1"/>
</dbReference>
<feature type="transmembrane region" description="Helical" evidence="7">
    <location>
        <begin position="304"/>
        <end position="329"/>
    </location>
</feature>
<comment type="subcellular location">
    <subcellularLocation>
        <location evidence="1">Cell membrane</location>
        <topology evidence="1">Multi-pass membrane protein</topology>
    </subcellularLocation>
</comment>
<evidence type="ECO:0000256" key="7">
    <source>
        <dbReference type="SAM" id="Phobius"/>
    </source>
</evidence>
<feature type="transmembrane region" description="Helical" evidence="7">
    <location>
        <begin position="103"/>
        <end position="123"/>
    </location>
</feature>
<dbReference type="GO" id="GO:0005886">
    <property type="term" value="C:plasma membrane"/>
    <property type="evidence" value="ECO:0007669"/>
    <property type="project" value="UniProtKB-SubCell"/>
</dbReference>
<accession>A0A6G5QNF9</accession>